<dbReference type="KEGG" id="tet:TTHERM_01050420"/>
<feature type="compositionally biased region" description="Basic and acidic residues" evidence="1">
    <location>
        <begin position="1371"/>
        <end position="1385"/>
    </location>
</feature>
<feature type="region of interest" description="Disordered" evidence="1">
    <location>
        <begin position="1490"/>
        <end position="1514"/>
    </location>
</feature>
<dbReference type="HOGENOM" id="CLU_246706_0_0_1"/>
<keyword evidence="3" id="KW-1185">Reference proteome</keyword>
<feature type="compositionally biased region" description="Polar residues" evidence="1">
    <location>
        <begin position="732"/>
        <end position="745"/>
    </location>
</feature>
<evidence type="ECO:0000313" key="3">
    <source>
        <dbReference type="Proteomes" id="UP000009168"/>
    </source>
</evidence>
<feature type="compositionally biased region" description="Basic and acidic residues" evidence="1">
    <location>
        <begin position="1277"/>
        <end position="1287"/>
    </location>
</feature>
<evidence type="ECO:0000313" key="2">
    <source>
        <dbReference type="EMBL" id="EAR89996.2"/>
    </source>
</evidence>
<feature type="compositionally biased region" description="Polar residues" evidence="1">
    <location>
        <begin position="7"/>
        <end position="24"/>
    </location>
</feature>
<gene>
    <name evidence="2" type="ORF">TTHERM_01050420</name>
</gene>
<name>Q22XL4_TETTS</name>
<evidence type="ECO:0000256" key="1">
    <source>
        <dbReference type="SAM" id="MobiDB-lite"/>
    </source>
</evidence>
<feature type="region of interest" description="Disordered" evidence="1">
    <location>
        <begin position="1270"/>
        <end position="1290"/>
    </location>
</feature>
<proteinExistence type="predicted"/>
<feature type="region of interest" description="Disordered" evidence="1">
    <location>
        <begin position="928"/>
        <end position="1020"/>
    </location>
</feature>
<feature type="region of interest" description="Disordered" evidence="1">
    <location>
        <begin position="1"/>
        <end position="24"/>
    </location>
</feature>
<feature type="region of interest" description="Disordered" evidence="1">
    <location>
        <begin position="732"/>
        <end position="769"/>
    </location>
</feature>
<feature type="region of interest" description="Disordered" evidence="1">
    <location>
        <begin position="56"/>
        <end position="84"/>
    </location>
</feature>
<feature type="region of interest" description="Disordered" evidence="1">
    <location>
        <begin position="1032"/>
        <end position="1073"/>
    </location>
</feature>
<feature type="region of interest" description="Disordered" evidence="1">
    <location>
        <begin position="862"/>
        <end position="904"/>
    </location>
</feature>
<organism evidence="2 3">
    <name type="scientific">Tetrahymena thermophila (strain SB210)</name>
    <dbReference type="NCBI Taxonomy" id="312017"/>
    <lineage>
        <taxon>Eukaryota</taxon>
        <taxon>Sar</taxon>
        <taxon>Alveolata</taxon>
        <taxon>Ciliophora</taxon>
        <taxon>Intramacronucleata</taxon>
        <taxon>Oligohymenophorea</taxon>
        <taxon>Hymenostomatida</taxon>
        <taxon>Tetrahymenina</taxon>
        <taxon>Tetrahymenidae</taxon>
        <taxon>Tetrahymena</taxon>
    </lineage>
</organism>
<feature type="region of interest" description="Disordered" evidence="1">
    <location>
        <begin position="1198"/>
        <end position="1218"/>
    </location>
</feature>
<sequence length="1550" mass="178080">MDKQHTNTENSNQNTLNSNMAKINQAQFSSIRPYQKLSRNQQIRNQSDLVQFESPPAFTDYSHKSNGISPFMSNNQNASNQQNEKKQVSLNLNNQILQDVSNKSSNKVTFLFQQQFEFKKDFLTFQNMQSPRYNSQTAPSSPIKPILVKKTQPKRSIVEFNVTMNKLEEKDIANENDLSGVHFSISSNQDLDQCASSRTNTTHKKSAQETVNESLYQLREEMRPPQTKPIIYPSLMEKDNSHIKITIPFETKDKPFQITCDSHRNTKGSPRNTRDQNDSQLEDIYLLERYSQDNRHINQLNFNNKFNSNQNAGQQNLVYHTKNERQEQDRKSSLSNISMTAKNNTSQLIQNYSSEELQYKLNYSSRYLPSSRTDINEKQTTQLDNQTKKKIEQNTPKFNRNTNCDSGQRGISNPHKIMSIAPQTQEFNHNNMNYQQEFYDYNSIPSAQQLKNRQTSPNNPSNNNTSAQKYLFGADENRQNSKILNNRNSNANEQLTIDDLDLMRQFQIEAYNNFINNPAVNSGSQKNVIDSARKRDFSPNTIITNNIENINLNSTINQNNNSYISNSRYQQQNPHQHEKSNPNYLPTNTDAQSIYSANMQKYCEGDNFNSNKGQQQQLQQKPQEYVNCSPIKANQSNLQFIHERLARQKEVIMNNANFHLENSGNIKNKSQRMSPLKDRLQINVGDNHTDISHISNNKSGNKFMESASILSPQKMNQSKLSPKDQLPEYLKFSNQKSNRSQTPISQLKKWKEQNSSIGGDNSLGGIKNLPNRSSAIQKIQSPQSSASKRDLLEKLLKKSPTSQIPQSHSVAEENNILIPSIPSENELIKHQRYKSNSDLIINETTPNTKMQQILYGRNKETLTPKSNSITPTNKTLNLTPKNASNQNQNKLDEIDNNNQSYRSPKNVENLIQTKQAAIALMLNDKITKRQPSPMNKNSVLPSPKNKNSVLPSPRNQQKNINGINKTNQNSVASSPKNIYSSVSQGSNRNNQISPRNSQISPRNNFQSPKISQVSPKNNQNHLINNQIPISAAQKSPKNQQFSPKQQLQVSPKNFQPYSPKNSQKKDFSSPKAIYSTPKHYQNLSETPRSGLNQDTQFNEIYRQLNDTKIQNKINMIKSQLQTINKQNNQILQQHENMQQTLQQPCTSANSFNSLLNQPNQYDQNKYQTPQQFYYPQSGIFNNSGNTVTTTTVTTIHTYNKNSPQKSASKPPLYSPKNSKYSDLELAPLPTYVQSNISNTPVNIDTQKFQPIAPQKIPFTLEPSQEQIFVNTPQSRKSQVDADYEQRKRQSNKINTLFQNQTANNSPARNHQDSATFDIKFPQHDNIIDDQNIHKPLSDYFVARKAHIAKRLEDNKEQSKERSKLKSLTPTHSKERSKANILEKRKQVQQQFSKQNSSNIMNISETHSYFFDTNNNMQQQQVQHKNSSSKNQSRSISPFTSKKNNSSSRSNLNINDASFVSQISQKNTGLSKTPSSNSLLDRLVKGEKVKMSEKEMREQSKRRYQNLPDVKKQKEEQIKNASKLEEYKKRHEKMRQLDEVWRQKNRSFLQN</sequence>
<dbReference type="InParanoid" id="Q22XL4"/>
<accession>Q22XL4</accession>
<feature type="compositionally biased region" description="Basic and acidic residues" evidence="1">
    <location>
        <begin position="1490"/>
        <end position="1500"/>
    </location>
</feature>
<dbReference type="GeneID" id="7826487"/>
<feature type="compositionally biased region" description="Polar residues" evidence="1">
    <location>
        <begin position="1387"/>
        <end position="1398"/>
    </location>
</feature>
<protein>
    <submittedName>
        <fullName evidence="2">Endo-1,4-beta-xylanase xylA, putative</fullName>
    </submittedName>
</protein>
<dbReference type="EMBL" id="GG662806">
    <property type="protein sequence ID" value="EAR89996.2"/>
    <property type="molecule type" value="Genomic_DNA"/>
</dbReference>
<feature type="region of interest" description="Disordered" evidence="1">
    <location>
        <begin position="1351"/>
        <end position="1398"/>
    </location>
</feature>
<feature type="compositionally biased region" description="Polar residues" evidence="1">
    <location>
        <begin position="863"/>
        <end position="889"/>
    </location>
</feature>
<feature type="compositionally biased region" description="Polar residues" evidence="1">
    <location>
        <begin position="1032"/>
        <end position="1061"/>
    </location>
</feature>
<dbReference type="Proteomes" id="UP000009168">
    <property type="component" value="Unassembled WGS sequence"/>
</dbReference>
<feature type="compositionally biased region" description="Polar residues" evidence="1">
    <location>
        <begin position="1198"/>
        <end position="1207"/>
    </location>
</feature>
<reference evidence="3" key="1">
    <citation type="journal article" date="2006" name="PLoS Biol.">
        <title>Macronuclear genome sequence of the ciliate Tetrahymena thermophila, a model eukaryote.</title>
        <authorList>
            <person name="Eisen J.A."/>
            <person name="Coyne R.S."/>
            <person name="Wu M."/>
            <person name="Wu D."/>
            <person name="Thiagarajan M."/>
            <person name="Wortman J.R."/>
            <person name="Badger J.H."/>
            <person name="Ren Q."/>
            <person name="Amedeo P."/>
            <person name="Jones K.M."/>
            <person name="Tallon L.J."/>
            <person name="Delcher A.L."/>
            <person name="Salzberg S.L."/>
            <person name="Silva J.C."/>
            <person name="Haas B.J."/>
            <person name="Majoros W.H."/>
            <person name="Farzad M."/>
            <person name="Carlton J.M."/>
            <person name="Smith R.K. Jr."/>
            <person name="Garg J."/>
            <person name="Pearlman R.E."/>
            <person name="Karrer K.M."/>
            <person name="Sun L."/>
            <person name="Manning G."/>
            <person name="Elde N.C."/>
            <person name="Turkewitz A.P."/>
            <person name="Asai D.J."/>
            <person name="Wilkes D.E."/>
            <person name="Wang Y."/>
            <person name="Cai H."/>
            <person name="Collins K."/>
            <person name="Stewart B.A."/>
            <person name="Lee S.R."/>
            <person name="Wilamowska K."/>
            <person name="Weinberg Z."/>
            <person name="Ruzzo W.L."/>
            <person name="Wloga D."/>
            <person name="Gaertig J."/>
            <person name="Frankel J."/>
            <person name="Tsao C.-C."/>
            <person name="Gorovsky M.A."/>
            <person name="Keeling P.J."/>
            <person name="Waller R.F."/>
            <person name="Patron N.J."/>
            <person name="Cherry J.M."/>
            <person name="Stover N.A."/>
            <person name="Krieger C.J."/>
            <person name="del Toro C."/>
            <person name="Ryder H.F."/>
            <person name="Williamson S.C."/>
            <person name="Barbeau R.A."/>
            <person name="Hamilton E.P."/>
            <person name="Orias E."/>
        </authorList>
    </citation>
    <scope>NUCLEOTIDE SEQUENCE [LARGE SCALE GENOMIC DNA]</scope>
    <source>
        <strain evidence="3">SB210</strain>
    </source>
</reference>
<dbReference type="RefSeq" id="XP_001010241.2">
    <property type="nucleotide sequence ID" value="XM_001010241.2"/>
</dbReference>
<feature type="compositionally biased region" description="Low complexity" evidence="1">
    <location>
        <begin position="73"/>
        <end position="82"/>
    </location>
</feature>
<feature type="compositionally biased region" description="Basic and acidic residues" evidence="1">
    <location>
        <begin position="1351"/>
        <end position="1363"/>
    </location>
</feature>
<feature type="compositionally biased region" description="Polar residues" evidence="1">
    <location>
        <begin position="929"/>
        <end position="1020"/>
    </location>
</feature>
<feature type="region of interest" description="Disordered" evidence="1">
    <location>
        <begin position="1418"/>
        <end position="1451"/>
    </location>
</feature>